<dbReference type="Proteomes" id="UP000254869">
    <property type="component" value="Unassembled WGS sequence"/>
</dbReference>
<protein>
    <submittedName>
        <fullName evidence="6">Putative F420-dependent oxidoreductase</fullName>
    </submittedName>
</protein>
<evidence type="ECO:0000256" key="2">
    <source>
        <dbReference type="ARBA" id="ARBA00022643"/>
    </source>
</evidence>
<evidence type="ECO:0000259" key="5">
    <source>
        <dbReference type="Pfam" id="PF00296"/>
    </source>
</evidence>
<dbReference type="GO" id="GO:0008726">
    <property type="term" value="F:alkanesulfonate monooxygenase activity"/>
    <property type="evidence" value="ECO:0007669"/>
    <property type="project" value="TreeGrafter"/>
</dbReference>
<dbReference type="RefSeq" id="WP_067992900.1">
    <property type="nucleotide sequence ID" value="NZ_QQBC01000002.1"/>
</dbReference>
<evidence type="ECO:0000256" key="4">
    <source>
        <dbReference type="ARBA" id="ARBA00023033"/>
    </source>
</evidence>
<dbReference type="STRING" id="1210086.GCA_001613105_01164"/>
<keyword evidence="7" id="KW-1185">Reference proteome</keyword>
<dbReference type="AlphaFoldDB" id="A0A370IBV7"/>
<keyword evidence="3" id="KW-0560">Oxidoreductase</keyword>
<dbReference type="SUPFAM" id="SSF51679">
    <property type="entry name" value="Bacterial luciferase-like"/>
    <property type="match status" value="1"/>
</dbReference>
<dbReference type="Pfam" id="PF00296">
    <property type="entry name" value="Bac_luciferase"/>
    <property type="match status" value="1"/>
</dbReference>
<keyword evidence="4" id="KW-0503">Monooxygenase</keyword>
<name>A0A370IBV7_9NOCA</name>
<proteinExistence type="predicted"/>
<keyword evidence="1" id="KW-0285">Flavoprotein</keyword>
<feature type="domain" description="Luciferase-like" evidence="5">
    <location>
        <begin position="16"/>
        <end position="188"/>
    </location>
</feature>
<sequence>MTRGFRFGVNMFSVSTRREVTEKARRAEALGYDVFSVPDHLGMPAPFPTLMLAAEVTERIRLGTCVLNTPFYNPALLARDVAALDQFSGGRVELGLGAGYVREEFDAIGMAMPGPGARVDYIEQTVLTMRKLHSDPAYQPAPARPGGPPVLIAGSGNRLLRIAAQHADVVGLPGAVMPKDAPPNVAGPEQVAERAAYVRDLLGDRRDRVELNLLVWGVGAPADRDGVGARVRAAVPGFTDDRIDEVPAVMVGTPQQIADGVRECRDRYGITYFTVLEADMEAFAPAIELLK</sequence>
<evidence type="ECO:0000313" key="6">
    <source>
        <dbReference type="EMBL" id="RDI68187.1"/>
    </source>
</evidence>
<dbReference type="InterPro" id="IPR011251">
    <property type="entry name" value="Luciferase-like_dom"/>
</dbReference>
<dbReference type="PANTHER" id="PTHR42847:SF4">
    <property type="entry name" value="ALKANESULFONATE MONOOXYGENASE-RELATED"/>
    <property type="match status" value="1"/>
</dbReference>
<gene>
    <name evidence="6" type="ORF">DFR76_102588</name>
</gene>
<evidence type="ECO:0000313" key="7">
    <source>
        <dbReference type="Proteomes" id="UP000254869"/>
    </source>
</evidence>
<dbReference type="InterPro" id="IPR036661">
    <property type="entry name" value="Luciferase-like_sf"/>
</dbReference>
<dbReference type="NCBIfam" id="TIGR03621">
    <property type="entry name" value="F420_MSMEG_2516"/>
    <property type="match status" value="1"/>
</dbReference>
<keyword evidence="2" id="KW-0288">FMN</keyword>
<dbReference type="InterPro" id="IPR050172">
    <property type="entry name" value="SsuD_RutA_monooxygenase"/>
</dbReference>
<evidence type="ECO:0000256" key="1">
    <source>
        <dbReference type="ARBA" id="ARBA00022630"/>
    </source>
</evidence>
<evidence type="ECO:0000256" key="3">
    <source>
        <dbReference type="ARBA" id="ARBA00023002"/>
    </source>
</evidence>
<accession>A0A370IBV7</accession>
<dbReference type="Gene3D" id="3.20.20.30">
    <property type="entry name" value="Luciferase-like domain"/>
    <property type="match status" value="1"/>
</dbReference>
<dbReference type="InterPro" id="IPR019923">
    <property type="entry name" value="Lucif-like_OxRdtase_MSMEG_2516"/>
</dbReference>
<reference evidence="6 7" key="1">
    <citation type="submission" date="2018-07" db="EMBL/GenBank/DDBJ databases">
        <title>Genomic Encyclopedia of Type Strains, Phase IV (KMG-IV): sequencing the most valuable type-strain genomes for metagenomic binning, comparative biology and taxonomic classification.</title>
        <authorList>
            <person name="Goeker M."/>
        </authorList>
    </citation>
    <scope>NUCLEOTIDE SEQUENCE [LARGE SCALE GENOMIC DNA]</scope>
    <source>
        <strain evidence="6 7">DSM 44290</strain>
    </source>
</reference>
<organism evidence="6 7">
    <name type="scientific">Nocardia pseudobrasiliensis</name>
    <dbReference type="NCBI Taxonomy" id="45979"/>
    <lineage>
        <taxon>Bacteria</taxon>
        <taxon>Bacillati</taxon>
        <taxon>Actinomycetota</taxon>
        <taxon>Actinomycetes</taxon>
        <taxon>Mycobacteriales</taxon>
        <taxon>Nocardiaceae</taxon>
        <taxon>Nocardia</taxon>
    </lineage>
</organism>
<dbReference type="GO" id="GO:0046306">
    <property type="term" value="P:alkanesulfonate catabolic process"/>
    <property type="evidence" value="ECO:0007669"/>
    <property type="project" value="TreeGrafter"/>
</dbReference>
<dbReference type="EMBL" id="QQBC01000002">
    <property type="protein sequence ID" value="RDI68187.1"/>
    <property type="molecule type" value="Genomic_DNA"/>
</dbReference>
<comment type="caution">
    <text evidence="6">The sequence shown here is derived from an EMBL/GenBank/DDBJ whole genome shotgun (WGS) entry which is preliminary data.</text>
</comment>
<dbReference type="PANTHER" id="PTHR42847">
    <property type="entry name" value="ALKANESULFONATE MONOOXYGENASE"/>
    <property type="match status" value="1"/>
</dbReference>